<dbReference type="OMA" id="HFTTHEV"/>
<dbReference type="Pfam" id="PF04505">
    <property type="entry name" value="CD225"/>
    <property type="match status" value="1"/>
</dbReference>
<evidence type="ECO:0008006" key="9">
    <source>
        <dbReference type="Google" id="ProtNLM"/>
    </source>
</evidence>
<name>A0A668SZH8_OREAU</name>
<reference evidence="7" key="1">
    <citation type="submission" date="2025-08" db="UniProtKB">
        <authorList>
            <consortium name="Ensembl"/>
        </authorList>
    </citation>
    <scope>IDENTIFICATION</scope>
</reference>
<evidence type="ECO:0000256" key="3">
    <source>
        <dbReference type="ARBA" id="ARBA00022692"/>
    </source>
</evidence>
<feature type="transmembrane region" description="Helical" evidence="6">
    <location>
        <begin position="28"/>
        <end position="50"/>
    </location>
</feature>
<comment type="subcellular location">
    <subcellularLocation>
        <location evidence="1">Membrane</location>
    </subcellularLocation>
</comment>
<sequence>MNTKPSLDGSSEFVKNEEAREIPPMRSYLWLTMFTCFCPAWPINIVALVFSVLKSYTHEDYDGSRRLGRKALHLGIASFVIGAVIITAYIIIHFTTSNHQLIAVNLLAHCREPRSILMKRF</sequence>
<keyword evidence="8" id="KW-1185">Reference proteome</keyword>
<keyword evidence="5 6" id="KW-0472">Membrane</keyword>
<evidence type="ECO:0000256" key="1">
    <source>
        <dbReference type="ARBA" id="ARBA00004370"/>
    </source>
</evidence>
<accession>A0A668SZH8</accession>
<evidence type="ECO:0000313" key="7">
    <source>
        <dbReference type="Ensembl" id="ENSOABP00000020179.2"/>
    </source>
</evidence>
<dbReference type="InterPro" id="IPR051423">
    <property type="entry name" value="CD225/Dispanin"/>
</dbReference>
<evidence type="ECO:0000256" key="2">
    <source>
        <dbReference type="ARBA" id="ARBA00006843"/>
    </source>
</evidence>
<keyword evidence="4 6" id="KW-1133">Transmembrane helix</keyword>
<evidence type="ECO:0000256" key="5">
    <source>
        <dbReference type="ARBA" id="ARBA00023136"/>
    </source>
</evidence>
<dbReference type="GO" id="GO:0016020">
    <property type="term" value="C:membrane"/>
    <property type="evidence" value="ECO:0007669"/>
    <property type="project" value="UniProtKB-SubCell"/>
</dbReference>
<reference evidence="7" key="2">
    <citation type="submission" date="2025-09" db="UniProtKB">
        <authorList>
            <consortium name="Ensembl"/>
        </authorList>
    </citation>
    <scope>IDENTIFICATION</scope>
</reference>
<dbReference type="AlphaFoldDB" id="A0A668SZH8"/>
<dbReference type="Proteomes" id="UP000472276">
    <property type="component" value="Unassembled WGS sequence"/>
</dbReference>
<feature type="transmembrane region" description="Helical" evidence="6">
    <location>
        <begin position="71"/>
        <end position="92"/>
    </location>
</feature>
<dbReference type="PANTHER" id="PTHR14948:SF19">
    <property type="entry name" value="TRANSMEMBRANE PROTEIN 233"/>
    <property type="match status" value="1"/>
</dbReference>
<dbReference type="Ensembl" id="ENSOABT00000020775.2">
    <property type="protein sequence ID" value="ENSOABP00000020179.2"/>
    <property type="gene ID" value="ENSOABG00000009767.2"/>
</dbReference>
<comment type="similarity">
    <text evidence="2">Belongs to the CD225/Dispanin family.</text>
</comment>
<dbReference type="InterPro" id="IPR007593">
    <property type="entry name" value="CD225/Dispanin_fam"/>
</dbReference>
<evidence type="ECO:0000256" key="6">
    <source>
        <dbReference type="SAM" id="Phobius"/>
    </source>
</evidence>
<evidence type="ECO:0000256" key="4">
    <source>
        <dbReference type="ARBA" id="ARBA00022989"/>
    </source>
</evidence>
<evidence type="ECO:0000313" key="8">
    <source>
        <dbReference type="Proteomes" id="UP000472276"/>
    </source>
</evidence>
<keyword evidence="3 6" id="KW-0812">Transmembrane</keyword>
<protein>
    <recommendedName>
        <fullName evidence="9">Transmembrane protein 233</fullName>
    </recommendedName>
</protein>
<proteinExistence type="inferred from homology"/>
<dbReference type="PANTHER" id="PTHR14948">
    <property type="entry name" value="NG5"/>
    <property type="match status" value="1"/>
</dbReference>
<organism evidence="7 8">
    <name type="scientific">Oreochromis aureus</name>
    <name type="common">Israeli tilapia</name>
    <name type="synonym">Chromis aureus</name>
    <dbReference type="NCBI Taxonomy" id="47969"/>
    <lineage>
        <taxon>Eukaryota</taxon>
        <taxon>Metazoa</taxon>
        <taxon>Chordata</taxon>
        <taxon>Craniata</taxon>
        <taxon>Vertebrata</taxon>
        <taxon>Euteleostomi</taxon>
        <taxon>Actinopterygii</taxon>
        <taxon>Neopterygii</taxon>
        <taxon>Teleostei</taxon>
        <taxon>Neoteleostei</taxon>
        <taxon>Acanthomorphata</taxon>
        <taxon>Ovalentaria</taxon>
        <taxon>Cichlomorphae</taxon>
        <taxon>Cichliformes</taxon>
        <taxon>Cichlidae</taxon>
        <taxon>African cichlids</taxon>
        <taxon>Pseudocrenilabrinae</taxon>
        <taxon>Oreochromini</taxon>
        <taxon>Oreochromis</taxon>
    </lineage>
</organism>